<evidence type="ECO:0000313" key="25">
    <source>
        <dbReference type="Proteomes" id="UP000256964"/>
    </source>
</evidence>
<evidence type="ECO:0000256" key="10">
    <source>
        <dbReference type="ARBA" id="ARBA00022842"/>
    </source>
</evidence>
<dbReference type="InterPro" id="IPR007645">
    <property type="entry name" value="RNA_pol_Rpb2_3"/>
</dbReference>
<dbReference type="GO" id="GO:0005665">
    <property type="term" value="C:RNA polymerase II, core complex"/>
    <property type="evidence" value="ECO:0007669"/>
    <property type="project" value="UniProtKB-ARBA"/>
</dbReference>
<evidence type="ECO:0000256" key="1">
    <source>
        <dbReference type="ARBA" id="ARBA00004123"/>
    </source>
</evidence>
<dbReference type="FunFam" id="2.40.50.150:FF:000002">
    <property type="entry name" value="DNA-directed RNA polymerase subunit beta"/>
    <property type="match status" value="1"/>
</dbReference>
<dbReference type="InterPro" id="IPR007642">
    <property type="entry name" value="RNA_pol_Rpb2_2"/>
</dbReference>
<evidence type="ECO:0000256" key="5">
    <source>
        <dbReference type="ARBA" id="ARBA00022679"/>
    </source>
</evidence>
<gene>
    <name evidence="24" type="ORF">OH76DRAFT_1401804</name>
</gene>
<dbReference type="Gene3D" id="2.40.50.150">
    <property type="match status" value="1"/>
</dbReference>
<dbReference type="GO" id="GO:0006351">
    <property type="term" value="P:DNA-templated transcription"/>
    <property type="evidence" value="ECO:0007669"/>
    <property type="project" value="InterPro"/>
</dbReference>
<dbReference type="InterPro" id="IPR007646">
    <property type="entry name" value="RNA_pol_Rpb2_4"/>
</dbReference>
<dbReference type="Gene3D" id="2.40.270.10">
    <property type="entry name" value="DNA-directed RNA polymerase, subunit 2, domain 6"/>
    <property type="match status" value="1"/>
</dbReference>
<dbReference type="Pfam" id="PF04565">
    <property type="entry name" value="RNA_pol_Rpb2_3"/>
    <property type="match status" value="1"/>
</dbReference>
<evidence type="ECO:0000256" key="9">
    <source>
        <dbReference type="ARBA" id="ARBA00022833"/>
    </source>
</evidence>
<dbReference type="InterPro" id="IPR037033">
    <property type="entry name" value="DNA-dir_RNAP_su2_hyb_sf"/>
</dbReference>
<dbReference type="InterPro" id="IPR007641">
    <property type="entry name" value="RNA_pol_Rpb2_7"/>
</dbReference>
<dbReference type="OrthoDB" id="10248617at2759"/>
<dbReference type="GO" id="GO:0003899">
    <property type="term" value="F:DNA-directed RNA polymerase activity"/>
    <property type="evidence" value="ECO:0007669"/>
    <property type="project" value="UniProtKB-EC"/>
</dbReference>
<organism evidence="24 25">
    <name type="scientific">Lentinus brumalis</name>
    <dbReference type="NCBI Taxonomy" id="2498619"/>
    <lineage>
        <taxon>Eukaryota</taxon>
        <taxon>Fungi</taxon>
        <taxon>Dikarya</taxon>
        <taxon>Basidiomycota</taxon>
        <taxon>Agaricomycotina</taxon>
        <taxon>Agaricomycetes</taxon>
        <taxon>Polyporales</taxon>
        <taxon>Polyporaceae</taxon>
        <taxon>Lentinus</taxon>
    </lineage>
</organism>
<dbReference type="SUPFAM" id="SSF64484">
    <property type="entry name" value="beta and beta-prime subunits of DNA dependent RNA-polymerase"/>
    <property type="match status" value="1"/>
</dbReference>
<evidence type="ECO:0000256" key="15">
    <source>
        <dbReference type="RuleBase" id="RU363031"/>
    </source>
</evidence>
<dbReference type="FunFam" id="3.90.1110.10:FF:000003">
    <property type="entry name" value="DNA-directed RNA polymerase subunit beta"/>
    <property type="match status" value="1"/>
</dbReference>
<accession>A0A371DEU1</accession>
<keyword evidence="4 15" id="KW-0240">DNA-directed RNA polymerase</keyword>
<dbReference type="FunFam" id="3.90.1100.10:FF:000003">
    <property type="entry name" value="DNA-directed RNA polymerase subunit beta"/>
    <property type="match status" value="1"/>
</dbReference>
<evidence type="ECO:0000259" key="22">
    <source>
        <dbReference type="Pfam" id="PF04566"/>
    </source>
</evidence>
<dbReference type="Pfam" id="PF04563">
    <property type="entry name" value="RNA_pol_Rpb2_1"/>
    <property type="match status" value="1"/>
</dbReference>
<dbReference type="GO" id="GO:0008270">
    <property type="term" value="F:zinc ion binding"/>
    <property type="evidence" value="ECO:0007669"/>
    <property type="project" value="UniProtKB-KW"/>
</dbReference>
<comment type="catalytic activity">
    <reaction evidence="13 15">
        <text>RNA(n) + a ribonucleoside 5'-triphosphate = RNA(n+1) + diphosphate</text>
        <dbReference type="Rhea" id="RHEA:21248"/>
        <dbReference type="Rhea" id="RHEA-COMP:14527"/>
        <dbReference type="Rhea" id="RHEA-COMP:17342"/>
        <dbReference type="ChEBI" id="CHEBI:33019"/>
        <dbReference type="ChEBI" id="CHEBI:61557"/>
        <dbReference type="ChEBI" id="CHEBI:140395"/>
        <dbReference type="EC" id="2.7.7.6"/>
    </reaction>
</comment>
<dbReference type="GO" id="GO:0032549">
    <property type="term" value="F:ribonucleoside binding"/>
    <property type="evidence" value="ECO:0007669"/>
    <property type="project" value="InterPro"/>
</dbReference>
<evidence type="ECO:0000256" key="3">
    <source>
        <dbReference type="ARBA" id="ARBA00011730"/>
    </source>
</evidence>
<feature type="compositionally biased region" description="Polar residues" evidence="16">
    <location>
        <begin position="1"/>
        <end position="11"/>
    </location>
</feature>
<feature type="domain" description="RNA polymerase Rpb2" evidence="18">
    <location>
        <begin position="1126"/>
        <end position="1217"/>
    </location>
</feature>
<dbReference type="InterPro" id="IPR015712">
    <property type="entry name" value="DNA-dir_RNA_pol_su2"/>
</dbReference>
<keyword evidence="10" id="KW-0460">Magnesium</keyword>
<dbReference type="EC" id="2.7.7.6" evidence="15"/>
<dbReference type="InterPro" id="IPR007121">
    <property type="entry name" value="RNA_pol_bsu_CS"/>
</dbReference>
<dbReference type="InterPro" id="IPR037034">
    <property type="entry name" value="RNA_pol_Rpb2_2_sf"/>
</dbReference>
<dbReference type="CDD" id="cd00653">
    <property type="entry name" value="RNA_pol_B_RPB2"/>
    <property type="match status" value="1"/>
</dbReference>
<dbReference type="GO" id="GO:0031047">
    <property type="term" value="P:regulatory ncRNA-mediated gene silencing"/>
    <property type="evidence" value="ECO:0007669"/>
    <property type="project" value="UniProtKB-ARBA"/>
</dbReference>
<dbReference type="PROSITE" id="PS01166">
    <property type="entry name" value="RNA_POL_BETA"/>
    <property type="match status" value="1"/>
</dbReference>
<evidence type="ECO:0000259" key="21">
    <source>
        <dbReference type="Pfam" id="PF04565"/>
    </source>
</evidence>
<evidence type="ECO:0000256" key="11">
    <source>
        <dbReference type="ARBA" id="ARBA00023163"/>
    </source>
</evidence>
<feature type="region of interest" description="Disordered" evidence="16">
    <location>
        <begin position="1"/>
        <end position="29"/>
    </location>
</feature>
<dbReference type="STRING" id="139420.A0A371DEU1"/>
<dbReference type="InterPro" id="IPR007644">
    <property type="entry name" value="RNA_pol_bsu_protrusion"/>
</dbReference>
<keyword evidence="25" id="KW-1185">Reference proteome</keyword>
<dbReference type="InterPro" id="IPR007647">
    <property type="entry name" value="RNA_pol_Rpb2_5"/>
</dbReference>
<dbReference type="Gene3D" id="3.90.1110.10">
    <property type="entry name" value="RNA polymerase Rpb2, domain 2"/>
    <property type="match status" value="1"/>
</dbReference>
<comment type="function">
    <text evidence="15">DNA-dependent RNA polymerase catalyzes the transcription of DNA into RNA using the four ribonucleoside triphosphates as substrates.</text>
</comment>
<dbReference type="Pfam" id="PF00562">
    <property type="entry name" value="RNA_pol_Rpb2_6"/>
    <property type="match status" value="1"/>
</dbReference>
<dbReference type="Gene3D" id="3.90.1070.20">
    <property type="match status" value="1"/>
</dbReference>
<dbReference type="FunFam" id="3.90.1800.10:FF:000002">
    <property type="entry name" value="DNA-directed RNA polymerase subunit beta"/>
    <property type="match status" value="1"/>
</dbReference>
<evidence type="ECO:0000256" key="2">
    <source>
        <dbReference type="ARBA" id="ARBA00006835"/>
    </source>
</evidence>
<keyword evidence="5 15" id="KW-0808">Transferase</keyword>
<dbReference type="Pfam" id="PF04567">
    <property type="entry name" value="RNA_pol_Rpb2_5"/>
    <property type="match status" value="1"/>
</dbReference>
<evidence type="ECO:0000259" key="18">
    <source>
        <dbReference type="Pfam" id="PF04560"/>
    </source>
</evidence>
<evidence type="ECO:0000256" key="4">
    <source>
        <dbReference type="ARBA" id="ARBA00022478"/>
    </source>
</evidence>
<feature type="domain" description="DNA-directed RNA polymerase subunit 2 hybrid-binding" evidence="17">
    <location>
        <begin position="752"/>
        <end position="1124"/>
    </location>
</feature>
<keyword evidence="11 15" id="KW-0804">Transcription</keyword>
<dbReference type="AlphaFoldDB" id="A0A371DEU1"/>
<dbReference type="Gene3D" id="3.90.1800.10">
    <property type="entry name" value="RNA polymerase alpha subunit dimerisation domain"/>
    <property type="match status" value="1"/>
</dbReference>
<comment type="similarity">
    <text evidence="2 14">Belongs to the RNA polymerase beta chain family.</text>
</comment>
<feature type="domain" description="RNA polymerase Rpb2" evidence="21">
    <location>
        <begin position="489"/>
        <end position="551"/>
    </location>
</feature>
<dbReference type="GO" id="GO:0003677">
    <property type="term" value="F:DNA binding"/>
    <property type="evidence" value="ECO:0007669"/>
    <property type="project" value="InterPro"/>
</dbReference>
<dbReference type="InterPro" id="IPR014724">
    <property type="entry name" value="RNA_pol_RPB2_OB-fold"/>
</dbReference>
<dbReference type="InterPro" id="IPR007120">
    <property type="entry name" value="DNA-dir_RNAP_su2_dom"/>
</dbReference>
<keyword evidence="7" id="KW-0479">Metal-binding</keyword>
<evidence type="ECO:0000256" key="6">
    <source>
        <dbReference type="ARBA" id="ARBA00022695"/>
    </source>
</evidence>
<comment type="subunit">
    <text evidence="3">Component of the RNA polymerase II (Pol II) complex consisting of 12 subunits.</text>
</comment>
<dbReference type="NCBIfam" id="NF007175">
    <property type="entry name" value="PRK09606.1"/>
    <property type="match status" value="1"/>
</dbReference>
<evidence type="ECO:0000313" key="24">
    <source>
        <dbReference type="EMBL" id="RDX51037.1"/>
    </source>
</evidence>
<evidence type="ECO:0000256" key="7">
    <source>
        <dbReference type="ARBA" id="ARBA00022723"/>
    </source>
</evidence>
<dbReference type="Proteomes" id="UP000256964">
    <property type="component" value="Unassembled WGS sequence"/>
</dbReference>
<keyword evidence="12" id="KW-0539">Nucleus</keyword>
<dbReference type="Pfam" id="PF04561">
    <property type="entry name" value="RNA_pol_Rpb2_2"/>
    <property type="match status" value="1"/>
</dbReference>
<keyword evidence="9" id="KW-0862">Zinc</keyword>
<comment type="subcellular location">
    <subcellularLocation>
        <location evidence="1">Nucleus</location>
    </subcellularLocation>
</comment>
<evidence type="ECO:0000259" key="19">
    <source>
        <dbReference type="Pfam" id="PF04561"/>
    </source>
</evidence>
<dbReference type="PANTHER" id="PTHR20856">
    <property type="entry name" value="DNA-DIRECTED RNA POLYMERASE I SUBUNIT 2"/>
    <property type="match status" value="1"/>
</dbReference>
<name>A0A371DEU1_9APHY</name>
<feature type="domain" description="RNA polymerase beta subunit protrusion" evidence="20">
    <location>
        <begin position="47"/>
        <end position="463"/>
    </location>
</feature>
<evidence type="ECO:0000259" key="20">
    <source>
        <dbReference type="Pfam" id="PF04563"/>
    </source>
</evidence>
<evidence type="ECO:0000256" key="8">
    <source>
        <dbReference type="ARBA" id="ARBA00022771"/>
    </source>
</evidence>
<evidence type="ECO:0000259" key="17">
    <source>
        <dbReference type="Pfam" id="PF00562"/>
    </source>
</evidence>
<protein>
    <recommendedName>
        <fullName evidence="15">DNA-directed RNA polymerase subunit beta</fullName>
        <ecNumber evidence="15">2.7.7.6</ecNumber>
    </recommendedName>
</protein>
<feature type="domain" description="RNA polymerase Rpb2" evidence="19">
    <location>
        <begin position="225"/>
        <end position="415"/>
    </location>
</feature>
<evidence type="ECO:0000256" key="12">
    <source>
        <dbReference type="ARBA" id="ARBA00023242"/>
    </source>
</evidence>
<feature type="domain" description="RNA polymerase Rpb2" evidence="23">
    <location>
        <begin position="675"/>
        <end position="745"/>
    </location>
</feature>
<dbReference type="Pfam" id="PF04566">
    <property type="entry name" value="RNA_pol_Rpb2_4"/>
    <property type="match status" value="1"/>
</dbReference>
<sequence>MSQDLETSQANYYDDGYGMEGEGEDEYEEITQEDCWTVISSFFDQKGLVRQQLDSFDEFVQNTMQELVDENADLILDQADQHTGHEADVTRRFEIKFGQIYLSRPTVTEADGSVVPVFPQEARLRNLTYSAPLYIEMKKRVLVGREDPDSATGDMLWETEQDDSPEDVRKVWIGKVPIMLRSTYCILHGLGDQELFDLNECPYDSGGYFIINGSEKVLIAQERMATNHVYVFAKAQPSPISFLAEIRSAVEKGGKTISQFQVKLYHRSQERSLGNVMKATIPYIKVDIPIWVVFRALGVISDRDILEHICYDMQDNQMLEMLKPCIDEGFVIQDREIALDYIGNRGTTTGLNRERRLRYAQEILQKEMLPHVSMAEGSESKKAYFFGYMIHRLLLAALERRDLDDRDHFGKKRLDLAGPLLANLFRMLFRKLTKDVYRYLQKCVETHKEFNLSLAVKHNTITNGLKYSLATGNWGDQKKSMSSKAGVSQVLNRYTYASTLSHLRRCNTPLGREGKIAKPRQLHNTHWGMVCPAETPEGQACGLVKNLSLMSCISVGTLSAPVIEFLEEWGLESLEENAHASTPCTKVFVNGVWMGVHRDPVSLVRTLRKLRRKDDINCEVSVVRDIRERELRLYTDAGRVCRPLFIVENQQLLLQKRHIENLVRGKDDPDFAYNWDNLIKEGVIELLDAEEEETVMICMTPEDLENSRLQAQGIDPHAEDEHDDPSARLKAPTSAHTWTHCEIHPSMILGVCASIIPFPDHNQSPRNTYQSAMGKQAMGIYLTNFLVRMDTMANILYYPQKPLATTRSMEYLRFRELPAGQNAIVAILCYSGYNQEDSVIMNQSSIDRGLFRSIYYRSYMDLEKKSGVQQLEEFEKPTRDTTLRMKHGTYDKLEDDGLIAPGTNVNGEDIIIGKTAPIPPDSEELGQRTRTHTKRDVSTPLKSTEQGIVDQVLITTNAEGQKFVKIRVRSTRIPQIGDKFASRHGQKGTIGITYRQEDMPFTAEGITPDIIINPHAIPSRMTIGHLVECLLSKLATLIGNEGDATPFTDLTVESVSNFLRSKGYQSRGLEVMYHGHTGRKLQAQVYLGPTYYQRLKHMVDDKIHSRARGPVQILTRQPVEGRSRDGGLRFGEMERDCMISHGVAAFLKERLFEASDAYRLHVCDICGLTAIANLKKQTFECRGCRNKTACSQIYIPYAAKLLFQELQSMNIAARLYTTSTGRIRD</sequence>
<feature type="region of interest" description="Disordered" evidence="16">
    <location>
        <begin position="915"/>
        <end position="942"/>
    </location>
</feature>
<proteinExistence type="inferred from homology"/>
<evidence type="ECO:0000256" key="16">
    <source>
        <dbReference type="SAM" id="MobiDB-lite"/>
    </source>
</evidence>
<evidence type="ECO:0000259" key="23">
    <source>
        <dbReference type="Pfam" id="PF04567"/>
    </source>
</evidence>
<feature type="domain" description="RNA polymerase Rpb2" evidence="22">
    <location>
        <begin position="587"/>
        <end position="648"/>
    </location>
</feature>
<dbReference type="EMBL" id="KZ857396">
    <property type="protein sequence ID" value="RDX51037.1"/>
    <property type="molecule type" value="Genomic_DNA"/>
</dbReference>
<dbReference type="Pfam" id="PF04560">
    <property type="entry name" value="RNA_pol_Rpb2_7"/>
    <property type="match status" value="1"/>
</dbReference>
<dbReference type="FunFam" id="3.90.1070.20:FF:000001">
    <property type="entry name" value="DNA-directed RNA polymerase subunit beta"/>
    <property type="match status" value="1"/>
</dbReference>
<dbReference type="Gene3D" id="3.90.1100.10">
    <property type="match status" value="1"/>
</dbReference>
<reference evidence="24 25" key="1">
    <citation type="journal article" date="2018" name="Biotechnol. Biofuels">
        <title>Integrative visual omics of the white-rot fungus Polyporus brumalis exposes the biotechnological potential of its oxidative enzymes for delignifying raw plant biomass.</title>
        <authorList>
            <person name="Miyauchi S."/>
            <person name="Rancon A."/>
            <person name="Drula E."/>
            <person name="Hage H."/>
            <person name="Chaduli D."/>
            <person name="Favel A."/>
            <person name="Grisel S."/>
            <person name="Henrissat B."/>
            <person name="Herpoel-Gimbert I."/>
            <person name="Ruiz-Duenas F.J."/>
            <person name="Chevret D."/>
            <person name="Hainaut M."/>
            <person name="Lin J."/>
            <person name="Wang M."/>
            <person name="Pangilinan J."/>
            <person name="Lipzen A."/>
            <person name="Lesage-Meessen L."/>
            <person name="Navarro D."/>
            <person name="Riley R."/>
            <person name="Grigoriev I.V."/>
            <person name="Zhou S."/>
            <person name="Raouche S."/>
            <person name="Rosso M.N."/>
        </authorList>
    </citation>
    <scope>NUCLEOTIDE SEQUENCE [LARGE SCALE GENOMIC DNA]</scope>
    <source>
        <strain evidence="24 25">BRFM 1820</strain>
    </source>
</reference>
<keyword evidence="6 15" id="KW-0548">Nucleotidyltransferase</keyword>
<dbReference type="FunFam" id="3.90.1100.10:FF:000005">
    <property type="entry name" value="DNA-directed RNA polymerase subunit beta"/>
    <property type="match status" value="1"/>
</dbReference>
<evidence type="ECO:0000256" key="13">
    <source>
        <dbReference type="ARBA" id="ARBA00048552"/>
    </source>
</evidence>
<evidence type="ECO:0000256" key="14">
    <source>
        <dbReference type="RuleBase" id="RU000434"/>
    </source>
</evidence>
<keyword evidence="8" id="KW-0863">Zinc-finger</keyword>